<sequence length="354" mass="38077">MSPTASRPLSLLDLAFVRSPETVADGIARSVRLAKTADSLGYSRIWFAEHHNMPNIASSATALLIQHVAAQTSNVRVGSGGIMLPNHAPLMIAEQFGTLETLYPGRIDLGLGRAPGTDGPTMRALRRDGTEADRFQSDVMELSGYLSGYSRIPGVNAYPGSGTDVPLYILGSSLFGAQLAAKLGLPYAFASHFAPQMLNEAAYTYRTTFDAANSLAGPHAKPHFIAAANVIAHDDASLAQDQKTLAENAWIKNHLGRNRQITDDDVHMLRDHPAGRQVLSMLSRAAVGTQQEVVSWLDSFAQEVQADELMLVNLAPDEAVQHRTLELLAPRPAVAASADTPESWTAEFKRAQAS</sequence>
<dbReference type="EMBL" id="JADBED010000001">
    <property type="protein sequence ID" value="MBE1523955.1"/>
    <property type="molecule type" value="Genomic_DNA"/>
</dbReference>
<organism evidence="3 4">
    <name type="scientific">Nesterenkonia lutea</name>
    <dbReference type="NCBI Taxonomy" id="272919"/>
    <lineage>
        <taxon>Bacteria</taxon>
        <taxon>Bacillati</taxon>
        <taxon>Actinomycetota</taxon>
        <taxon>Actinomycetes</taxon>
        <taxon>Micrococcales</taxon>
        <taxon>Micrococcaceae</taxon>
        <taxon>Nesterenkonia</taxon>
    </lineage>
</organism>
<evidence type="ECO:0000259" key="2">
    <source>
        <dbReference type="Pfam" id="PF00296"/>
    </source>
</evidence>
<dbReference type="Pfam" id="PF00296">
    <property type="entry name" value="Bac_luciferase"/>
    <property type="match status" value="1"/>
</dbReference>
<dbReference type="RefSeq" id="WP_192595035.1">
    <property type="nucleotide sequence ID" value="NZ_BAAALJ010000012.1"/>
</dbReference>
<dbReference type="Proteomes" id="UP000643525">
    <property type="component" value="Unassembled WGS sequence"/>
</dbReference>
<dbReference type="PANTHER" id="PTHR30137:SF6">
    <property type="entry name" value="LUCIFERASE-LIKE MONOOXYGENASE"/>
    <property type="match status" value="1"/>
</dbReference>
<comment type="caution">
    <text evidence="3">The sequence shown here is derived from an EMBL/GenBank/DDBJ whole genome shotgun (WGS) entry which is preliminary data.</text>
</comment>
<evidence type="ECO:0000313" key="3">
    <source>
        <dbReference type="EMBL" id="MBE1523955.1"/>
    </source>
</evidence>
<keyword evidence="4" id="KW-1185">Reference proteome</keyword>
<accession>A0ABR9JDE6</accession>
<reference evidence="3 4" key="1">
    <citation type="submission" date="2020-10" db="EMBL/GenBank/DDBJ databases">
        <title>Sequencing the genomes of 1000 actinobacteria strains.</title>
        <authorList>
            <person name="Klenk H.-P."/>
        </authorList>
    </citation>
    <scope>NUCLEOTIDE SEQUENCE [LARGE SCALE GENOMIC DNA]</scope>
    <source>
        <strain evidence="3 4">DSM 15666</strain>
    </source>
</reference>
<dbReference type="InterPro" id="IPR050766">
    <property type="entry name" value="Bact_Lucif_Oxidored"/>
</dbReference>
<dbReference type="InterPro" id="IPR011251">
    <property type="entry name" value="Luciferase-like_dom"/>
</dbReference>
<dbReference type="PANTHER" id="PTHR30137">
    <property type="entry name" value="LUCIFERASE-LIKE MONOOXYGENASE"/>
    <property type="match status" value="1"/>
</dbReference>
<evidence type="ECO:0000256" key="1">
    <source>
        <dbReference type="ARBA" id="ARBA00007789"/>
    </source>
</evidence>
<gene>
    <name evidence="3" type="ORF">H4W27_001073</name>
</gene>
<dbReference type="InterPro" id="IPR019949">
    <property type="entry name" value="CmoO-like"/>
</dbReference>
<proteinExistence type="predicted"/>
<protein>
    <submittedName>
        <fullName evidence="3">Luciferase family oxidoreductase group 1</fullName>
    </submittedName>
</protein>
<dbReference type="SUPFAM" id="SSF51679">
    <property type="entry name" value="Bacterial luciferase-like"/>
    <property type="match status" value="1"/>
</dbReference>
<dbReference type="NCBIfam" id="TIGR03558">
    <property type="entry name" value="oxido_grp_1"/>
    <property type="match status" value="1"/>
</dbReference>
<evidence type="ECO:0000313" key="4">
    <source>
        <dbReference type="Proteomes" id="UP000643525"/>
    </source>
</evidence>
<dbReference type="InterPro" id="IPR036661">
    <property type="entry name" value="Luciferase-like_sf"/>
</dbReference>
<name>A0ABR9JDE6_9MICC</name>
<dbReference type="Gene3D" id="3.20.20.30">
    <property type="entry name" value="Luciferase-like domain"/>
    <property type="match status" value="1"/>
</dbReference>
<comment type="similarity">
    <text evidence="1">To bacterial alkanal monooxygenase alpha and beta chains.</text>
</comment>
<feature type="domain" description="Luciferase-like" evidence="2">
    <location>
        <begin position="20"/>
        <end position="301"/>
    </location>
</feature>